<accession>A0A3N1Y722</accession>
<dbReference type="PANTHER" id="PTHR34472:SF1">
    <property type="entry name" value="SULFUR CARRIER PROTEIN THIS"/>
    <property type="match status" value="1"/>
</dbReference>
<sequence length="66" mass="7214">MEIIVNGEARSVADELTVAGLVRLLGLEGRRLAVEVNREIVPRSEHPHRRLQPGDRVEIVHAIGGG</sequence>
<dbReference type="EMBL" id="RJVI01000001">
    <property type="protein sequence ID" value="ROR34624.1"/>
    <property type="molecule type" value="Genomic_DNA"/>
</dbReference>
<comment type="caution">
    <text evidence="1">The sequence shown here is derived from an EMBL/GenBank/DDBJ whole genome shotgun (WGS) entry which is preliminary data.</text>
</comment>
<dbReference type="InterPro" id="IPR003749">
    <property type="entry name" value="ThiS/MoaD-like"/>
</dbReference>
<dbReference type="CDD" id="cd00565">
    <property type="entry name" value="Ubl_ThiS"/>
    <property type="match status" value="1"/>
</dbReference>
<protein>
    <submittedName>
        <fullName evidence="1">Sulfur carrier protein ThiS</fullName>
    </submittedName>
</protein>
<dbReference type="InterPro" id="IPR016155">
    <property type="entry name" value="Mopterin_synth/thiamin_S_b"/>
</dbReference>
<proteinExistence type="predicted"/>
<evidence type="ECO:0000313" key="1">
    <source>
        <dbReference type="EMBL" id="ROR34624.1"/>
    </source>
</evidence>
<dbReference type="RefSeq" id="WP_123399959.1">
    <property type="nucleotide sequence ID" value="NZ_RJVI01000001.1"/>
</dbReference>
<keyword evidence="2" id="KW-1185">Reference proteome</keyword>
<organism evidence="1 2">
    <name type="scientific">Inmirania thermothiophila</name>
    <dbReference type="NCBI Taxonomy" id="1750597"/>
    <lineage>
        <taxon>Bacteria</taxon>
        <taxon>Pseudomonadati</taxon>
        <taxon>Pseudomonadota</taxon>
        <taxon>Gammaproteobacteria</taxon>
        <taxon>Chromatiales</taxon>
        <taxon>Ectothiorhodospiraceae</taxon>
        <taxon>Inmirania</taxon>
    </lineage>
</organism>
<name>A0A3N1Y722_9GAMM</name>
<gene>
    <name evidence="1" type="ORF">EDC57_0523</name>
</gene>
<dbReference type="InterPro" id="IPR010035">
    <property type="entry name" value="Thi_S"/>
</dbReference>
<dbReference type="NCBIfam" id="TIGR01683">
    <property type="entry name" value="thiS"/>
    <property type="match status" value="1"/>
</dbReference>
<dbReference type="InterPro" id="IPR012675">
    <property type="entry name" value="Beta-grasp_dom_sf"/>
</dbReference>
<dbReference type="Pfam" id="PF02597">
    <property type="entry name" value="ThiS"/>
    <property type="match status" value="1"/>
</dbReference>
<reference evidence="1 2" key="1">
    <citation type="submission" date="2018-11" db="EMBL/GenBank/DDBJ databases">
        <title>Genomic Encyclopedia of Type Strains, Phase IV (KMG-IV): sequencing the most valuable type-strain genomes for metagenomic binning, comparative biology and taxonomic classification.</title>
        <authorList>
            <person name="Goeker M."/>
        </authorList>
    </citation>
    <scope>NUCLEOTIDE SEQUENCE [LARGE SCALE GENOMIC DNA]</scope>
    <source>
        <strain evidence="1 2">DSM 100275</strain>
    </source>
</reference>
<dbReference type="OrthoDB" id="9800283at2"/>
<dbReference type="PANTHER" id="PTHR34472">
    <property type="entry name" value="SULFUR CARRIER PROTEIN THIS"/>
    <property type="match status" value="1"/>
</dbReference>
<dbReference type="Gene3D" id="3.10.20.30">
    <property type="match status" value="1"/>
</dbReference>
<dbReference type="AlphaFoldDB" id="A0A3N1Y722"/>
<dbReference type="SUPFAM" id="SSF54285">
    <property type="entry name" value="MoaD/ThiS"/>
    <property type="match status" value="1"/>
</dbReference>
<dbReference type="Proteomes" id="UP000276634">
    <property type="component" value="Unassembled WGS sequence"/>
</dbReference>
<evidence type="ECO:0000313" key="2">
    <source>
        <dbReference type="Proteomes" id="UP000276634"/>
    </source>
</evidence>